<dbReference type="Pfam" id="PF01565">
    <property type="entry name" value="FAD_binding_4"/>
    <property type="match status" value="1"/>
</dbReference>
<keyword evidence="14" id="KW-1185">Reference proteome</keyword>
<dbReference type="InterPro" id="IPR016166">
    <property type="entry name" value="FAD-bd_PCMH"/>
</dbReference>
<evidence type="ECO:0000256" key="4">
    <source>
        <dbReference type="ARBA" id="ARBA00022630"/>
    </source>
</evidence>
<dbReference type="InterPro" id="IPR016167">
    <property type="entry name" value="FAD-bd_PCMH_sub1"/>
</dbReference>
<accession>A0A1H6VUN8</accession>
<evidence type="ECO:0000256" key="11">
    <source>
        <dbReference type="ARBA" id="ARBA00067680"/>
    </source>
</evidence>
<dbReference type="Gene3D" id="3.30.465.10">
    <property type="match status" value="1"/>
</dbReference>
<keyword evidence="5" id="KW-0479">Metal-binding</keyword>
<dbReference type="GO" id="GO:0051990">
    <property type="term" value="F:(R)-2-hydroxyglutarate dehydrogenase activity"/>
    <property type="evidence" value="ECO:0007669"/>
    <property type="project" value="UniProtKB-EC"/>
</dbReference>
<evidence type="ECO:0000313" key="14">
    <source>
        <dbReference type="Proteomes" id="UP000242930"/>
    </source>
</evidence>
<dbReference type="InterPro" id="IPR016171">
    <property type="entry name" value="Vanillyl_alc_oxidase_C-sub2"/>
</dbReference>
<dbReference type="Proteomes" id="UP000242930">
    <property type="component" value="Unassembled WGS sequence"/>
</dbReference>
<dbReference type="Gene3D" id="1.10.45.10">
    <property type="entry name" value="Vanillyl-alcohol Oxidase, Chain A, domain 4"/>
    <property type="match status" value="1"/>
</dbReference>
<keyword evidence="8" id="KW-0560">Oxidoreductase</keyword>
<evidence type="ECO:0000256" key="7">
    <source>
        <dbReference type="ARBA" id="ARBA00022833"/>
    </source>
</evidence>
<dbReference type="AlphaFoldDB" id="A0A1H6VUN8"/>
<evidence type="ECO:0000256" key="9">
    <source>
        <dbReference type="ARBA" id="ARBA00039003"/>
    </source>
</evidence>
<dbReference type="Pfam" id="PF02913">
    <property type="entry name" value="FAD-oxidase_C"/>
    <property type="match status" value="1"/>
</dbReference>
<dbReference type="PANTHER" id="PTHR43716:SF1">
    <property type="entry name" value="D-2-HYDROXYGLUTARATE DEHYDROGENASE, MITOCHONDRIAL"/>
    <property type="match status" value="1"/>
</dbReference>
<dbReference type="PROSITE" id="PS51387">
    <property type="entry name" value="FAD_PCMH"/>
    <property type="match status" value="1"/>
</dbReference>
<dbReference type="Gene3D" id="3.30.70.2190">
    <property type="match status" value="1"/>
</dbReference>
<dbReference type="InterPro" id="IPR004113">
    <property type="entry name" value="FAD-bd_oxidored_4_C"/>
</dbReference>
<proteinExistence type="inferred from homology"/>
<evidence type="ECO:0000256" key="5">
    <source>
        <dbReference type="ARBA" id="ARBA00022723"/>
    </source>
</evidence>
<dbReference type="InterPro" id="IPR016164">
    <property type="entry name" value="FAD-linked_Oxase-like_C"/>
</dbReference>
<organism evidence="13 14">
    <name type="scientific">Pseudomonas linyingensis</name>
    <dbReference type="NCBI Taxonomy" id="915471"/>
    <lineage>
        <taxon>Bacteria</taxon>
        <taxon>Pseudomonadati</taxon>
        <taxon>Pseudomonadota</taxon>
        <taxon>Gammaproteobacteria</taxon>
        <taxon>Pseudomonadales</taxon>
        <taxon>Pseudomonadaceae</taxon>
        <taxon>Pseudomonas</taxon>
    </lineage>
</organism>
<evidence type="ECO:0000256" key="10">
    <source>
        <dbReference type="ARBA" id="ARBA00051291"/>
    </source>
</evidence>
<dbReference type="FunFam" id="1.10.45.10:FF:000001">
    <property type="entry name" value="D-lactate dehydrogenase mitochondrial"/>
    <property type="match status" value="1"/>
</dbReference>
<dbReference type="FunFam" id="3.30.70.2740:FF:000005">
    <property type="entry name" value="FAD-binding oxidoreductase"/>
    <property type="match status" value="1"/>
</dbReference>
<dbReference type="SUPFAM" id="SSF56176">
    <property type="entry name" value="FAD-binding/transporter-associated domain-like"/>
    <property type="match status" value="1"/>
</dbReference>
<dbReference type="STRING" id="915471.SAMN05216201_104251"/>
<dbReference type="InterPro" id="IPR036318">
    <property type="entry name" value="FAD-bd_PCMH-like_sf"/>
</dbReference>
<dbReference type="GO" id="GO:0071949">
    <property type="term" value="F:FAD binding"/>
    <property type="evidence" value="ECO:0007669"/>
    <property type="project" value="InterPro"/>
</dbReference>
<keyword evidence="7" id="KW-0862">Zinc</keyword>
<keyword evidence="6" id="KW-0274">FAD</keyword>
<comment type="similarity">
    <text evidence="2">Belongs to the FAD-binding oxidoreductase/transferase type 4 family.</text>
</comment>
<evidence type="ECO:0000259" key="12">
    <source>
        <dbReference type="PROSITE" id="PS51387"/>
    </source>
</evidence>
<keyword evidence="4" id="KW-0285">Flavoprotein</keyword>
<evidence type="ECO:0000256" key="8">
    <source>
        <dbReference type="ARBA" id="ARBA00023002"/>
    </source>
</evidence>
<name>A0A1H6VUN8_9PSED</name>
<comment type="catalytic activity">
    <reaction evidence="10">
        <text>(R)-2-hydroxyglutarate + A = 2-oxoglutarate + AH2</text>
        <dbReference type="Rhea" id="RHEA:38295"/>
        <dbReference type="ChEBI" id="CHEBI:13193"/>
        <dbReference type="ChEBI" id="CHEBI:15801"/>
        <dbReference type="ChEBI" id="CHEBI:16810"/>
        <dbReference type="ChEBI" id="CHEBI:17499"/>
        <dbReference type="EC" id="1.1.99.39"/>
    </reaction>
    <physiologicalReaction direction="left-to-right" evidence="10">
        <dbReference type="Rhea" id="RHEA:38296"/>
    </physiologicalReaction>
</comment>
<sequence>MNWPRFPQMTQAALIDELKTLVEPGKVLTDASSLDAYGKDWTKQFEPNPLAIAFPKSIEEVQAIVRWANERQVALVPSGGRTGLSAAAVAAHGEVVVSFDYMNKILEFNAFDRTARCQAGVITEQLQNFAEEQGLYYPVDFASAGSSQIGGNIGTNAGGIKVIRYGMTRNWVAGLKVVTGKGEILELNRDLIKNATGYDLRQLFIGAEGTLGFVVEATMRLERAPKNLTAMVLGAPDLDSIMPVLHAFQGKLDLTAFEFFSDKALAKVLARGDVPAPFETDCPYYALLEFEASSEEVSNAALELFEHCVEQGWVLDGVMSQSEQQLQNLWKLREYISETISHWTPYKNDVSVTVSRVPAFLKEIDAIVGEHYPDFEIVWFGHIGDGNLHLNILKPDAMAKDEFFAKCATVNKWVFETVDKYHGSISAEHGVGMTKRDYLGYSRSPEEIACMKAIKAVFDPNGIMNPGKIFSA</sequence>
<comment type="cofactor">
    <cofactor evidence="1">
        <name>FAD</name>
        <dbReference type="ChEBI" id="CHEBI:57692"/>
    </cofactor>
</comment>
<protein>
    <recommendedName>
        <fullName evidence="11">D-2-hydroxyglutarate dehydrogenase</fullName>
        <ecNumber evidence="9">1.1.99.39</ecNumber>
    </recommendedName>
</protein>
<feature type="domain" description="FAD-binding PCMH-type" evidence="12">
    <location>
        <begin position="45"/>
        <end position="224"/>
    </location>
</feature>
<evidence type="ECO:0000256" key="1">
    <source>
        <dbReference type="ARBA" id="ARBA00001974"/>
    </source>
</evidence>
<dbReference type="GO" id="GO:0022904">
    <property type="term" value="P:respiratory electron transport chain"/>
    <property type="evidence" value="ECO:0007669"/>
    <property type="project" value="TreeGrafter"/>
</dbReference>
<dbReference type="PANTHER" id="PTHR43716">
    <property type="entry name" value="D-2-HYDROXYGLUTARATE DEHYDROGENASE, MITOCHONDRIAL"/>
    <property type="match status" value="1"/>
</dbReference>
<evidence type="ECO:0000256" key="3">
    <source>
        <dbReference type="ARBA" id="ARBA00011738"/>
    </source>
</evidence>
<dbReference type="SUPFAM" id="SSF55103">
    <property type="entry name" value="FAD-linked oxidases, C-terminal domain"/>
    <property type="match status" value="1"/>
</dbReference>
<evidence type="ECO:0000256" key="2">
    <source>
        <dbReference type="ARBA" id="ARBA00008000"/>
    </source>
</evidence>
<dbReference type="GO" id="GO:0046872">
    <property type="term" value="F:metal ion binding"/>
    <property type="evidence" value="ECO:0007669"/>
    <property type="project" value="UniProtKB-KW"/>
</dbReference>
<dbReference type="InterPro" id="IPR051264">
    <property type="entry name" value="FAD-oxidored/transferase_4"/>
</dbReference>
<gene>
    <name evidence="13" type="ORF">SAMN05216201_104251</name>
</gene>
<dbReference type="Gene3D" id="3.30.43.10">
    <property type="entry name" value="Uridine Diphospho-n-acetylenolpyruvylglucosamine Reductase, domain 2"/>
    <property type="match status" value="1"/>
</dbReference>
<dbReference type="Gene3D" id="3.30.70.2740">
    <property type="match status" value="1"/>
</dbReference>
<dbReference type="InterPro" id="IPR006094">
    <property type="entry name" value="Oxid_FAD_bind_N"/>
</dbReference>
<dbReference type="InterPro" id="IPR016169">
    <property type="entry name" value="FAD-bd_PCMH_sub2"/>
</dbReference>
<dbReference type="FunFam" id="3.30.465.10:FF:000025">
    <property type="entry name" value="FAD-binding oxidoreductase"/>
    <property type="match status" value="1"/>
</dbReference>
<comment type="subunit">
    <text evidence="3">Homodimer.</text>
</comment>
<dbReference type="EMBL" id="FNZE01000004">
    <property type="protein sequence ID" value="SEJ08398.1"/>
    <property type="molecule type" value="Genomic_DNA"/>
</dbReference>
<evidence type="ECO:0000256" key="6">
    <source>
        <dbReference type="ARBA" id="ARBA00022827"/>
    </source>
</evidence>
<dbReference type="EC" id="1.1.99.39" evidence="9"/>
<reference evidence="14" key="1">
    <citation type="submission" date="2016-10" db="EMBL/GenBank/DDBJ databases">
        <authorList>
            <person name="Varghese N."/>
            <person name="Submissions S."/>
        </authorList>
    </citation>
    <scope>NUCLEOTIDE SEQUENCE [LARGE SCALE GENOMIC DNA]</scope>
    <source>
        <strain evidence="14">LMG 25967</strain>
    </source>
</reference>
<evidence type="ECO:0000313" key="13">
    <source>
        <dbReference type="EMBL" id="SEJ08398.1"/>
    </source>
</evidence>